<proteinExistence type="predicted"/>
<evidence type="ECO:0000313" key="2">
    <source>
        <dbReference type="Proteomes" id="UP000199558"/>
    </source>
</evidence>
<keyword evidence="2" id="KW-1185">Reference proteome</keyword>
<dbReference type="EMBL" id="FLRH01000003">
    <property type="protein sequence ID" value="SBT65670.1"/>
    <property type="molecule type" value="Genomic_DNA"/>
</dbReference>
<organism evidence="1 2">
    <name type="scientific">Micromonospora sediminicola</name>
    <dbReference type="NCBI Taxonomy" id="946078"/>
    <lineage>
        <taxon>Bacteria</taxon>
        <taxon>Bacillati</taxon>
        <taxon>Actinomycetota</taxon>
        <taxon>Actinomycetes</taxon>
        <taxon>Micromonosporales</taxon>
        <taxon>Micromonosporaceae</taxon>
        <taxon>Micromonospora</taxon>
    </lineage>
</organism>
<name>A0A1A9B812_9ACTN</name>
<accession>A0A1A9B812</accession>
<evidence type="ECO:0000313" key="1">
    <source>
        <dbReference type="EMBL" id="SBT65670.1"/>
    </source>
</evidence>
<dbReference type="Proteomes" id="UP000199558">
    <property type="component" value="Unassembled WGS sequence"/>
</dbReference>
<dbReference type="AlphaFoldDB" id="A0A1A9B812"/>
<reference evidence="2" key="1">
    <citation type="submission" date="2016-06" db="EMBL/GenBank/DDBJ databases">
        <authorList>
            <person name="Varghese N."/>
            <person name="Submissions Spin"/>
        </authorList>
    </citation>
    <scope>NUCLEOTIDE SEQUENCE [LARGE SCALE GENOMIC DNA]</scope>
    <source>
        <strain evidence="2">DSM 45794</strain>
    </source>
</reference>
<sequence>MRLGFDLADQAPYPDLLPMLPPQEATRVLIAAGLQKVDIPSPTPDGLNSWRRRTDWNSGTADGHLHRDVWNLSEFAGLLRRTGRPDRQQWQGLYRIMQEKVWPNAYPAGVADAMPTLWRAYLDGGRGEMMRLGTPRVTQPVYDAFAVGDLVLGGCLVDIKVYADPAPALPEFMDQLLGYVLSDSADAFAIRSIGVYLGWHARLLTAELSEPLGCEQTQLVQSLTELRTAMRAIIRPEVQRARFYKHGTLPGPPGEHP</sequence>
<gene>
    <name evidence="1" type="ORF">GA0070622_2672</name>
</gene>
<protein>
    <submittedName>
        <fullName evidence="1">Uncharacterized protein</fullName>
    </submittedName>
</protein>